<dbReference type="Proteomes" id="UP000188181">
    <property type="component" value="Chromosome"/>
</dbReference>
<reference evidence="2" key="1">
    <citation type="submission" date="2017-02" db="EMBL/GenBank/DDBJ databases">
        <title>Comparative genomics and description of representatives of a novel lineage of planctomycetes thriving in anoxic sediments.</title>
        <authorList>
            <person name="Spring S."/>
            <person name="Bunk B."/>
            <person name="Sproer C."/>
        </authorList>
    </citation>
    <scope>NUCLEOTIDE SEQUENCE [LARGE SCALE GENOMIC DNA]</scope>
    <source>
        <strain evidence="2">SM-Chi-D1</strain>
    </source>
</reference>
<evidence type="ECO:0008006" key="3">
    <source>
        <dbReference type="Google" id="ProtNLM"/>
    </source>
</evidence>
<sequence precursor="true">MSEQLPFPLNTCEPALKELILPRQPFNSAGGWENIYDVWTSPLPAILYKVGTLKIRRVNDGEKIRIDLNYEKFLEDSKGDSGYMQYVTAEMLCENDKLATPLEWVFESKILTPDKKPVDKCRIKKKGTVSKDNLETRSAGIKQTVKFSGPCACSWALFDAVQRLSPDSFQTADFTLFDHFDQVKPEQKLSFRETAEVSFENGQNAVLNIYDQIGRGVVPLSYFVLKDGPLIALVSGLELYIRKEASNV</sequence>
<dbReference type="KEGG" id="pbas:SMSP2_01079"/>
<proteinExistence type="predicted"/>
<evidence type="ECO:0000313" key="2">
    <source>
        <dbReference type="Proteomes" id="UP000188181"/>
    </source>
</evidence>
<dbReference type="RefSeq" id="WP_146682960.1">
    <property type="nucleotide sequence ID" value="NZ_CP019646.1"/>
</dbReference>
<protein>
    <recommendedName>
        <fullName evidence="3">DUF3108 domain-containing protein</fullName>
    </recommendedName>
</protein>
<dbReference type="AlphaFoldDB" id="A0A1Q2MDJ7"/>
<accession>A0A1Q2MDJ7</accession>
<gene>
    <name evidence="1" type="ORF">SMSP2_01079</name>
</gene>
<dbReference type="STRING" id="1851148.SMSP2_01079"/>
<dbReference type="OrthoDB" id="9988421at2"/>
<keyword evidence="2" id="KW-1185">Reference proteome</keyword>
<evidence type="ECO:0000313" key="1">
    <source>
        <dbReference type="EMBL" id="AQQ70719.1"/>
    </source>
</evidence>
<dbReference type="EMBL" id="CP019646">
    <property type="protein sequence ID" value="AQQ70719.1"/>
    <property type="molecule type" value="Genomic_DNA"/>
</dbReference>
<organism evidence="1 2">
    <name type="scientific">Limihaloglobus sulfuriphilus</name>
    <dbReference type="NCBI Taxonomy" id="1851148"/>
    <lineage>
        <taxon>Bacteria</taxon>
        <taxon>Pseudomonadati</taxon>
        <taxon>Planctomycetota</taxon>
        <taxon>Phycisphaerae</taxon>
        <taxon>Sedimentisphaerales</taxon>
        <taxon>Sedimentisphaeraceae</taxon>
        <taxon>Limihaloglobus</taxon>
    </lineage>
</organism>
<name>A0A1Q2MDJ7_9BACT</name>